<dbReference type="OrthoDB" id="19141at2759"/>
<dbReference type="Pfam" id="PF01588">
    <property type="entry name" value="tRNA_bind"/>
    <property type="match status" value="1"/>
</dbReference>
<accession>A0A8H3F020</accession>
<organism evidence="7 8">
    <name type="scientific">Heterodermia speciosa</name>
    <dbReference type="NCBI Taxonomy" id="116794"/>
    <lineage>
        <taxon>Eukaryota</taxon>
        <taxon>Fungi</taxon>
        <taxon>Dikarya</taxon>
        <taxon>Ascomycota</taxon>
        <taxon>Pezizomycotina</taxon>
        <taxon>Lecanoromycetes</taxon>
        <taxon>OSLEUM clade</taxon>
        <taxon>Lecanoromycetidae</taxon>
        <taxon>Caliciales</taxon>
        <taxon>Physciaceae</taxon>
        <taxon>Heterodermia</taxon>
    </lineage>
</organism>
<keyword evidence="1 3" id="KW-0820">tRNA-binding</keyword>
<dbReference type="SUPFAM" id="SSF50249">
    <property type="entry name" value="Nucleic acid-binding proteins"/>
    <property type="match status" value="1"/>
</dbReference>
<dbReference type="Gene3D" id="1.20.1050.130">
    <property type="match status" value="1"/>
</dbReference>
<evidence type="ECO:0000259" key="5">
    <source>
        <dbReference type="PROSITE" id="PS50405"/>
    </source>
</evidence>
<gene>
    <name evidence="7" type="primary">ARC1</name>
    <name evidence="7" type="ORF">HETSPECPRED_002066</name>
</gene>
<evidence type="ECO:0000259" key="6">
    <source>
        <dbReference type="PROSITE" id="PS50886"/>
    </source>
</evidence>
<dbReference type="InterPro" id="IPR010987">
    <property type="entry name" value="Glutathione-S-Trfase_C-like"/>
</dbReference>
<dbReference type="InterPro" id="IPR051270">
    <property type="entry name" value="Tyrosine-tRNA_ligase_regulator"/>
</dbReference>
<evidence type="ECO:0000256" key="4">
    <source>
        <dbReference type="SAM" id="MobiDB-lite"/>
    </source>
</evidence>
<dbReference type="SUPFAM" id="SSF47616">
    <property type="entry name" value="GST C-terminal domain-like"/>
    <property type="match status" value="1"/>
</dbReference>
<dbReference type="FunFam" id="2.40.50.140:FF:000199">
    <property type="entry name" value="tRNA-aminoacylation cofactor ARC1"/>
    <property type="match status" value="1"/>
</dbReference>
<dbReference type="InterPro" id="IPR036282">
    <property type="entry name" value="Glutathione-S-Trfase_C_sf"/>
</dbReference>
<dbReference type="Pfam" id="PF21972">
    <property type="entry name" value="Arc1p_N_like"/>
    <property type="match status" value="1"/>
</dbReference>
<dbReference type="PANTHER" id="PTHR11586:SF33">
    <property type="entry name" value="AMINOACYL TRNA SYNTHASE COMPLEX-INTERACTING MULTIFUNCTIONAL PROTEIN 1"/>
    <property type="match status" value="1"/>
</dbReference>
<dbReference type="CDD" id="cd10304">
    <property type="entry name" value="GST_C_Arc1p_N_like"/>
    <property type="match status" value="1"/>
</dbReference>
<dbReference type="InterPro" id="IPR053836">
    <property type="entry name" value="Arc1-like_N"/>
</dbReference>
<dbReference type="PROSITE" id="PS50886">
    <property type="entry name" value="TRBD"/>
    <property type="match status" value="1"/>
</dbReference>
<evidence type="ECO:0000313" key="8">
    <source>
        <dbReference type="Proteomes" id="UP000664521"/>
    </source>
</evidence>
<keyword evidence="8" id="KW-1185">Reference proteome</keyword>
<dbReference type="InterPro" id="IPR002547">
    <property type="entry name" value="tRNA-bd_dom"/>
</dbReference>
<name>A0A8H3F020_9LECA</name>
<dbReference type="GO" id="GO:0000049">
    <property type="term" value="F:tRNA binding"/>
    <property type="evidence" value="ECO:0007669"/>
    <property type="project" value="UniProtKB-UniRule"/>
</dbReference>
<feature type="domain" description="TRNA-binding" evidence="6">
    <location>
        <begin position="245"/>
        <end position="369"/>
    </location>
</feature>
<feature type="domain" description="GST C-terminal" evidence="5">
    <location>
        <begin position="1"/>
        <end position="164"/>
    </location>
</feature>
<dbReference type="InterPro" id="IPR012340">
    <property type="entry name" value="NA-bd_OB-fold"/>
</dbReference>
<feature type="compositionally biased region" description="Basic and acidic residues" evidence="4">
    <location>
        <begin position="167"/>
        <end position="179"/>
    </location>
</feature>
<dbReference type="GO" id="GO:0017102">
    <property type="term" value="C:methionyl glutamyl tRNA synthetase complex"/>
    <property type="evidence" value="ECO:0007669"/>
    <property type="project" value="TreeGrafter"/>
</dbReference>
<comment type="caution">
    <text evidence="7">The sequence shown here is derived from an EMBL/GenBank/DDBJ whole genome shotgun (WGS) entry which is preliminary data.</text>
</comment>
<dbReference type="PROSITE" id="PS50405">
    <property type="entry name" value="GST_CTER"/>
    <property type="match status" value="1"/>
</dbReference>
<dbReference type="Proteomes" id="UP000664521">
    <property type="component" value="Unassembled WGS sequence"/>
</dbReference>
<proteinExistence type="predicted"/>
<evidence type="ECO:0000256" key="3">
    <source>
        <dbReference type="PROSITE-ProRule" id="PRU00209"/>
    </source>
</evidence>
<dbReference type="AlphaFoldDB" id="A0A8H3F020"/>
<feature type="region of interest" description="Disordered" evidence="4">
    <location>
        <begin position="167"/>
        <end position="246"/>
    </location>
</feature>
<sequence length="444" mass="48167">MSSSPTSLLFFLRSNYHDIVPSSTTEADIPTLSTTLFPSQTYTEPEKTELNKWLTTSSHLVDQSEDVAKHTERLGSLDTHLATRTTLLGSKPSVADVALYHNLAPLVRKWSPDERTGEKGYPYIVRWLDFVQNSPVFSLKFGTEGFEEKVKIELDDVRFVRKPIDAKEEKERKKKEKAEALAAIPTLNGTSNSQKEIPVGQGKPDIPQTSTPATAIDNPPKSAKKEKKEKAPRPAKAGPKETPLTPSLIDLRVGHILHCTLHPNADSLYVSTIACGDPPGTDNTSTHEPSGQIVRTVCSGLNGLVPIAEMQNRKIIAVCNLKPVTMRGVKSAAMVLAASPRVKDGEDPHKAAVELVSPPEGAEAGARVYFDGWEGEPEGVLNPKKKVWEMCQVGFTTTESAEVAFNGDAVEQLREEGRSKGLRKLVTTGGGVCTVKSLKGASVS</sequence>
<evidence type="ECO:0000313" key="7">
    <source>
        <dbReference type="EMBL" id="CAF9914745.1"/>
    </source>
</evidence>
<evidence type="ECO:0000256" key="2">
    <source>
        <dbReference type="ARBA" id="ARBA00022884"/>
    </source>
</evidence>
<protein>
    <submittedName>
        <fullName evidence="7">G4 quadruplex nucleic acid binding protein</fullName>
    </submittedName>
</protein>
<dbReference type="PANTHER" id="PTHR11586">
    <property type="entry name" value="TRNA-AMINOACYLATION COFACTOR ARC1 FAMILY MEMBER"/>
    <property type="match status" value="1"/>
</dbReference>
<evidence type="ECO:0000256" key="1">
    <source>
        <dbReference type="ARBA" id="ARBA00022555"/>
    </source>
</evidence>
<dbReference type="Gene3D" id="2.40.50.140">
    <property type="entry name" value="Nucleic acid-binding proteins"/>
    <property type="match status" value="1"/>
</dbReference>
<keyword evidence="2 3" id="KW-0694">RNA-binding</keyword>
<reference evidence="7" key="1">
    <citation type="submission" date="2021-03" db="EMBL/GenBank/DDBJ databases">
        <authorList>
            <person name="Tagirdzhanova G."/>
        </authorList>
    </citation>
    <scope>NUCLEOTIDE SEQUENCE</scope>
</reference>
<dbReference type="EMBL" id="CAJPDS010000014">
    <property type="protein sequence ID" value="CAF9914745.1"/>
    <property type="molecule type" value="Genomic_DNA"/>
</dbReference>